<evidence type="ECO:0000256" key="11">
    <source>
        <dbReference type="ARBA" id="ARBA00023014"/>
    </source>
</evidence>
<evidence type="ECO:0000256" key="13">
    <source>
        <dbReference type="ARBA" id="ARBA00024295"/>
    </source>
</evidence>
<feature type="binding site" evidence="16">
    <location>
        <position position="207"/>
    </location>
    <ligand>
        <name>S-adenosyl-L-methionine</name>
        <dbReference type="ChEBI" id="CHEBI:59789"/>
        <label>2</label>
    </ligand>
</feature>
<feature type="binding site" evidence="16">
    <location>
        <begin position="64"/>
        <end position="66"/>
    </location>
    <ligand>
        <name>S-adenosyl-L-methionine</name>
        <dbReference type="ChEBI" id="CHEBI:59789"/>
        <label>2</label>
    </ligand>
</feature>
<keyword evidence="7 15" id="KW-0949">S-adenosyl-L-methionine</keyword>
<dbReference type="Gene3D" id="3.80.30.20">
    <property type="entry name" value="tm_1862 like domain"/>
    <property type="match status" value="1"/>
</dbReference>
<name>A0A5M4B2N4_9BACT</name>
<accession>A0A5M4B2N4</accession>
<dbReference type="RefSeq" id="WP_025864027.1">
    <property type="nucleotide sequence ID" value="NZ_BLAX01000001.1"/>
</dbReference>
<evidence type="ECO:0000256" key="5">
    <source>
        <dbReference type="ARBA" id="ARBA00022485"/>
    </source>
</evidence>
<dbReference type="CDD" id="cd01335">
    <property type="entry name" value="Radical_SAM"/>
    <property type="match status" value="1"/>
</dbReference>
<dbReference type="InterPro" id="IPR007197">
    <property type="entry name" value="rSAM"/>
</dbReference>
<keyword evidence="10 15" id="KW-0408">Iron</keyword>
<dbReference type="PANTHER" id="PTHR13932">
    <property type="entry name" value="COPROPORPHYRINIGEN III OXIDASE"/>
    <property type="match status" value="1"/>
</dbReference>
<dbReference type="AlphaFoldDB" id="A0A5M4B2N4"/>
<evidence type="ECO:0000313" key="20">
    <source>
        <dbReference type="Proteomes" id="UP000391834"/>
    </source>
</evidence>
<evidence type="ECO:0000256" key="9">
    <source>
        <dbReference type="ARBA" id="ARBA00023002"/>
    </source>
</evidence>
<evidence type="ECO:0000256" key="1">
    <source>
        <dbReference type="ARBA" id="ARBA00004496"/>
    </source>
</evidence>
<feature type="binding site" evidence="17">
    <location>
        <position position="58"/>
    </location>
    <ligand>
        <name>[4Fe-4S] cluster</name>
        <dbReference type="ChEBI" id="CHEBI:49883"/>
        <note>4Fe-4S-S-AdoMet</note>
    </ligand>
</feature>
<dbReference type="Pfam" id="PF04055">
    <property type="entry name" value="Radical_SAM"/>
    <property type="match status" value="1"/>
</dbReference>
<dbReference type="EC" id="1.3.98.3" evidence="15"/>
<dbReference type="PROSITE" id="PS51918">
    <property type="entry name" value="RADICAL_SAM"/>
    <property type="match status" value="1"/>
</dbReference>
<comment type="cofactor">
    <cofactor evidence="15 17">
        <name>[4Fe-4S] cluster</name>
        <dbReference type="ChEBI" id="CHEBI:49883"/>
    </cofactor>
    <text evidence="15 17">Binds 1 [4Fe-4S] cluster. The cluster is coordinated with 3 cysteines and an exchangeable S-adenosyl-L-methionine.</text>
</comment>
<feature type="binding site" evidence="16">
    <location>
        <position position="142"/>
    </location>
    <ligand>
        <name>S-adenosyl-L-methionine</name>
        <dbReference type="ChEBI" id="CHEBI:59789"/>
        <label>1</label>
    </ligand>
</feature>
<proteinExistence type="inferred from homology"/>
<comment type="caution">
    <text evidence="19">The sequence shown here is derived from an EMBL/GenBank/DDBJ whole genome shotgun (WGS) entry which is preliminary data.</text>
</comment>
<dbReference type="NCBIfam" id="TIGR00538">
    <property type="entry name" value="hemN"/>
    <property type="match status" value="1"/>
</dbReference>
<dbReference type="UniPathway" id="UPA00251">
    <property type="reaction ID" value="UER00323"/>
</dbReference>
<feature type="binding site" evidence="16">
    <location>
        <position position="52"/>
    </location>
    <ligand>
        <name>S-adenosyl-L-methionine</name>
        <dbReference type="ChEBI" id="CHEBI:59789"/>
        <label>1</label>
    </ligand>
</feature>
<comment type="catalytic activity">
    <reaction evidence="14 15">
        <text>coproporphyrinogen III + 2 S-adenosyl-L-methionine = protoporphyrinogen IX + 2 5'-deoxyadenosine + 2 L-methionine + 2 CO2</text>
        <dbReference type="Rhea" id="RHEA:15425"/>
        <dbReference type="ChEBI" id="CHEBI:16526"/>
        <dbReference type="ChEBI" id="CHEBI:17319"/>
        <dbReference type="ChEBI" id="CHEBI:57307"/>
        <dbReference type="ChEBI" id="CHEBI:57309"/>
        <dbReference type="ChEBI" id="CHEBI:57844"/>
        <dbReference type="ChEBI" id="CHEBI:59789"/>
        <dbReference type="EC" id="1.3.98.3"/>
    </reaction>
</comment>
<evidence type="ECO:0000256" key="3">
    <source>
        <dbReference type="ARBA" id="ARBA00005493"/>
    </source>
</evidence>
<comment type="subunit">
    <text evidence="4">Monomer.</text>
</comment>
<feature type="binding site" evidence="17">
    <location>
        <position position="62"/>
    </location>
    <ligand>
        <name>[4Fe-4S] cluster</name>
        <dbReference type="ChEBI" id="CHEBI:49883"/>
        <note>4Fe-4S-S-AdoMet</note>
    </ligand>
</feature>
<evidence type="ECO:0000313" key="19">
    <source>
        <dbReference type="EMBL" id="GET34156.1"/>
    </source>
</evidence>
<comment type="function">
    <text evidence="13">Involved in the heme biosynthesis. Catalyzes the anaerobic oxidative decarboxylation of propionate groups of rings A and B of coproporphyrinogen III to yield the vinyl groups in protoporphyrinogen IX.</text>
</comment>
<dbReference type="OrthoDB" id="9808022at2"/>
<dbReference type="InterPro" id="IPR023404">
    <property type="entry name" value="rSAM_horseshoe"/>
</dbReference>
<keyword evidence="6 15" id="KW-0963">Cytoplasm</keyword>
<keyword evidence="12 15" id="KW-0627">Porphyrin biosynthesis</keyword>
<organism evidence="19 20">
    <name type="scientific">Prolixibacter bellariivorans</name>
    <dbReference type="NCBI Taxonomy" id="314319"/>
    <lineage>
        <taxon>Bacteria</taxon>
        <taxon>Pseudomonadati</taxon>
        <taxon>Bacteroidota</taxon>
        <taxon>Bacteroidia</taxon>
        <taxon>Marinilabiliales</taxon>
        <taxon>Prolixibacteraceae</taxon>
        <taxon>Prolixibacter</taxon>
    </lineage>
</organism>
<dbReference type="GO" id="GO:0051989">
    <property type="term" value="F:coproporphyrinogen dehydrogenase activity"/>
    <property type="evidence" value="ECO:0007669"/>
    <property type="project" value="UniProtKB-EC"/>
</dbReference>
<feature type="binding site" evidence="16">
    <location>
        <begin position="110"/>
        <end position="111"/>
    </location>
    <ligand>
        <name>S-adenosyl-L-methionine</name>
        <dbReference type="ChEBI" id="CHEBI:59789"/>
        <label>2</label>
    </ligand>
</feature>
<evidence type="ECO:0000256" key="7">
    <source>
        <dbReference type="ARBA" id="ARBA00022691"/>
    </source>
</evidence>
<dbReference type="InterPro" id="IPR004558">
    <property type="entry name" value="Coprogen_oxidase_HemN"/>
</dbReference>
<evidence type="ECO:0000256" key="8">
    <source>
        <dbReference type="ARBA" id="ARBA00022723"/>
    </source>
</evidence>
<evidence type="ECO:0000256" key="14">
    <source>
        <dbReference type="ARBA" id="ARBA00048321"/>
    </source>
</evidence>
<keyword evidence="9 15" id="KW-0560">Oxidoreductase</keyword>
<dbReference type="GO" id="GO:0004109">
    <property type="term" value="F:coproporphyrinogen oxidase activity"/>
    <property type="evidence" value="ECO:0007669"/>
    <property type="project" value="InterPro"/>
</dbReference>
<evidence type="ECO:0000256" key="10">
    <source>
        <dbReference type="ARBA" id="ARBA00023004"/>
    </source>
</evidence>
<dbReference type="PANTHER" id="PTHR13932:SF6">
    <property type="entry name" value="OXYGEN-INDEPENDENT COPROPORPHYRINOGEN III OXIDASE"/>
    <property type="match status" value="1"/>
</dbReference>
<sequence>MNNELLEKYNRPVPRYTSYPPANFFTESFTEANYREALTASNDWEPQNISLYFHIPFCRKMCFFCGCNSFPMKNDETVKRYMEAVKKEVEMVKQHLVPGRKVSQIHYGGGTPNAIPVHYLEELNQLLFDSFSFIENPEIAIECNPAHLDEESVRRLKGAGFRRFSIGIQDFDIEVLKAVNRDPSQLPVDELIQLLKDGDEPVDVNLDFIYGLPNQTVDSFISAIERAIAMKPDRLVTFSYAHVPWVKKSQKRLEVIGLPSNEDKIAMFDRASELLIDSGYHAIGLDHFALANDELTIAHKERSLHRNFQGYCTRRTTGQVYAFGVSGISQLEQVYAQNSKSINDYMQQVEKGHLPIAKGYQLNDNERIVREVVTEVMCNRHVRWDDMAERCRVSEDAVRSAVAYEETKLTELQTDGLIHFDNEKVNVTEAGNMFIRNVAATFDPLMGGDNESKFSKPV</sequence>
<keyword evidence="20" id="KW-1185">Reference proteome</keyword>
<feature type="domain" description="Radical SAM core" evidence="18">
    <location>
        <begin position="43"/>
        <end position="277"/>
    </location>
</feature>
<feature type="binding site" evidence="16">
    <location>
        <position position="169"/>
    </location>
    <ligand>
        <name>S-adenosyl-L-methionine</name>
        <dbReference type="ChEBI" id="CHEBI:59789"/>
        <label>2</label>
    </ligand>
</feature>
<evidence type="ECO:0000256" key="2">
    <source>
        <dbReference type="ARBA" id="ARBA00004785"/>
    </source>
</evidence>
<gene>
    <name evidence="19" type="ORF">PbJCM13498_30190</name>
</gene>
<comment type="subcellular location">
    <subcellularLocation>
        <location evidence="1 15">Cytoplasm</location>
    </subcellularLocation>
</comment>
<comment type="similarity">
    <text evidence="3 15">Belongs to the anaerobic coproporphyrinogen-III oxidase family.</text>
</comment>
<evidence type="ECO:0000256" key="16">
    <source>
        <dbReference type="PIRSR" id="PIRSR000167-1"/>
    </source>
</evidence>
<dbReference type="EMBL" id="BLAX01000001">
    <property type="protein sequence ID" value="GET34156.1"/>
    <property type="molecule type" value="Genomic_DNA"/>
</dbReference>
<keyword evidence="5 15" id="KW-0004">4Fe-4S</keyword>
<evidence type="ECO:0000256" key="12">
    <source>
        <dbReference type="ARBA" id="ARBA00023244"/>
    </source>
</evidence>
<feature type="binding site" evidence="17">
    <location>
        <position position="65"/>
    </location>
    <ligand>
        <name>[4Fe-4S] cluster</name>
        <dbReference type="ChEBI" id="CHEBI:49883"/>
        <note>4Fe-4S-S-AdoMet</note>
    </ligand>
</feature>
<dbReference type="InterPro" id="IPR058240">
    <property type="entry name" value="rSAM_sf"/>
</dbReference>
<evidence type="ECO:0000256" key="6">
    <source>
        <dbReference type="ARBA" id="ARBA00022490"/>
    </source>
</evidence>
<dbReference type="InterPro" id="IPR006638">
    <property type="entry name" value="Elp3/MiaA/NifB-like_rSAM"/>
</dbReference>
<evidence type="ECO:0000256" key="15">
    <source>
        <dbReference type="PIRNR" id="PIRNR000167"/>
    </source>
</evidence>
<dbReference type="Gene3D" id="1.10.10.920">
    <property type="match status" value="1"/>
</dbReference>
<dbReference type="PIRSF" id="PIRSF000167">
    <property type="entry name" value="HemN"/>
    <property type="match status" value="1"/>
</dbReference>
<keyword evidence="11 15" id="KW-0411">Iron-sulfur</keyword>
<dbReference type="GO" id="GO:0005737">
    <property type="term" value="C:cytoplasm"/>
    <property type="evidence" value="ECO:0007669"/>
    <property type="project" value="UniProtKB-SubCell"/>
</dbReference>
<keyword evidence="8 15" id="KW-0479">Metal-binding</keyword>
<evidence type="ECO:0000256" key="4">
    <source>
        <dbReference type="ARBA" id="ARBA00011245"/>
    </source>
</evidence>
<dbReference type="InterPro" id="IPR034505">
    <property type="entry name" value="Coproporphyrinogen-III_oxidase"/>
</dbReference>
<protein>
    <recommendedName>
        <fullName evidence="15">Coproporphyrinogen-III oxidase</fullName>
        <ecNumber evidence="15">1.3.98.3</ecNumber>
    </recommendedName>
</protein>
<dbReference type="SUPFAM" id="SSF102114">
    <property type="entry name" value="Radical SAM enzymes"/>
    <property type="match status" value="1"/>
</dbReference>
<reference evidence="19 20" key="1">
    <citation type="submission" date="2019-10" db="EMBL/GenBank/DDBJ databases">
        <title>Prolixibacter strains distinguished by the presence of nitrate reductase genes were adept at nitrate-dependent anaerobic corrosion of metallic iron and carbon steel.</title>
        <authorList>
            <person name="Iino T."/>
            <person name="Shono N."/>
            <person name="Ito K."/>
            <person name="Nakamura R."/>
            <person name="Sueoka K."/>
            <person name="Harayama S."/>
            <person name="Ohkuma M."/>
        </authorList>
    </citation>
    <scope>NUCLEOTIDE SEQUENCE [LARGE SCALE GENOMIC DNA]</scope>
    <source>
        <strain evidence="19 20">JCM 13498</strain>
    </source>
</reference>
<dbReference type="SMART" id="SM00729">
    <property type="entry name" value="Elp3"/>
    <property type="match status" value="1"/>
</dbReference>
<feature type="binding site" evidence="16">
    <location>
        <position position="109"/>
    </location>
    <ligand>
        <name>S-adenosyl-L-methionine</name>
        <dbReference type="ChEBI" id="CHEBI:59789"/>
        <label>1</label>
    </ligand>
</feature>
<dbReference type="GO" id="GO:0046872">
    <property type="term" value="F:metal ion binding"/>
    <property type="evidence" value="ECO:0007669"/>
    <property type="project" value="UniProtKB-KW"/>
</dbReference>
<feature type="binding site" evidence="16">
    <location>
        <position position="181"/>
    </location>
    <ligand>
        <name>S-adenosyl-L-methionine</name>
        <dbReference type="ChEBI" id="CHEBI:59789"/>
        <label>2</label>
    </ligand>
</feature>
<feature type="binding site" evidence="16">
    <location>
        <position position="241"/>
    </location>
    <ligand>
        <name>S-adenosyl-L-methionine</name>
        <dbReference type="ChEBI" id="CHEBI:59789"/>
        <label>2</label>
    </ligand>
</feature>
<dbReference type="Proteomes" id="UP000391834">
    <property type="component" value="Unassembled WGS sequence"/>
</dbReference>
<dbReference type="GO" id="GO:0006782">
    <property type="term" value="P:protoporphyrinogen IX biosynthetic process"/>
    <property type="evidence" value="ECO:0007669"/>
    <property type="project" value="UniProtKB-UniPathway"/>
</dbReference>
<evidence type="ECO:0000259" key="18">
    <source>
        <dbReference type="PROSITE" id="PS51918"/>
    </source>
</evidence>
<evidence type="ECO:0000256" key="17">
    <source>
        <dbReference type="PIRSR" id="PIRSR000167-2"/>
    </source>
</evidence>
<feature type="binding site" evidence="16">
    <location>
        <position position="328"/>
    </location>
    <ligand>
        <name>S-adenosyl-L-methionine</name>
        <dbReference type="ChEBI" id="CHEBI:59789"/>
        <label>1</label>
    </ligand>
</feature>
<dbReference type="SFLD" id="SFLDS00029">
    <property type="entry name" value="Radical_SAM"/>
    <property type="match status" value="1"/>
</dbReference>
<dbReference type="GO" id="GO:0051539">
    <property type="term" value="F:4 iron, 4 sulfur cluster binding"/>
    <property type="evidence" value="ECO:0007669"/>
    <property type="project" value="UniProtKB-KW"/>
</dbReference>
<dbReference type="SFLD" id="SFLDG01065">
    <property type="entry name" value="anaerobic_coproporphyrinogen-I"/>
    <property type="match status" value="1"/>
</dbReference>
<comment type="pathway">
    <text evidence="2 15">Porphyrin-containing compound metabolism; protoporphyrin-IX biosynthesis; protoporphyrinogen-IX from coproporphyrinogen-III (AdoMet route): step 1/1.</text>
</comment>